<evidence type="ECO:0000256" key="2">
    <source>
        <dbReference type="ARBA" id="ARBA00022771"/>
    </source>
</evidence>
<dbReference type="GO" id="GO:0005811">
    <property type="term" value="C:lipid droplet"/>
    <property type="evidence" value="ECO:0007669"/>
    <property type="project" value="TreeGrafter"/>
</dbReference>
<gene>
    <name evidence="7" type="ORF">GEV33_005351</name>
</gene>
<reference evidence="7" key="1">
    <citation type="journal article" date="2020" name="J Insects Food Feed">
        <title>The yellow mealworm (Tenebrio molitor) genome: a resource for the emerging insects as food and feed industry.</title>
        <authorList>
            <person name="Eriksson T."/>
            <person name="Andere A."/>
            <person name="Kelstrup H."/>
            <person name="Emery V."/>
            <person name="Picard C."/>
        </authorList>
    </citation>
    <scope>NUCLEOTIDE SEQUENCE</scope>
    <source>
        <strain evidence="7">Stoneville</strain>
        <tissue evidence="7">Whole head</tissue>
    </source>
</reference>
<evidence type="ECO:0000313" key="8">
    <source>
        <dbReference type="Proteomes" id="UP000719412"/>
    </source>
</evidence>
<feature type="compositionally biased region" description="Polar residues" evidence="5">
    <location>
        <begin position="173"/>
        <end position="187"/>
    </location>
</feature>
<feature type="compositionally biased region" description="Polar residues" evidence="5">
    <location>
        <begin position="566"/>
        <end position="575"/>
    </location>
</feature>
<sequence>MRRSICEVINIDLDNPGLHSIPICDEHYSALEYLMVCAMCKRRLAKNHVHYLGPETVDLNSALSAEGIPLTLTDKPVVCKLCKYFAAIILKPPDDRPENSSTFFAEYKKRLLHFNDIVPMDEAAAEEPIIIPTKDNKVEKEQIRKKRKMSKTQSMGGDGGSDSQVEVDKSDQSRVPSSDSTNQSRPESPSDYMVDYNTLIPSIAMECGSDSESKKESSTKSQMKKVPRPESVKQAVEISKNMKVKNDKSSDIAVQRLGSNPSISVRQLFPCEEDLPLQGQIEFGNVKERTPEGWEKCTSVIQYDMETKHLWQELQKPYGNQSSFLRHLILLEKYFRNGDLILAPNASHHSINYSESVHNRLRAYDNIPSSAGNVQPISMIPFNKSQKSNSGIITSTNTSKESQVSAPPVINAANLPKSTPITISQLNSPPLIPPPATVSKPKPVGAPPGLISLQPGTNRPVAPLVKVQQPQKIKFPITKNWRPNLIPIDPTKKNTERKAGLVQVISGGKPYHITLEDYKKMCAIKKSFELKQKRLQEASNGGGKAVKVSYNSVLKSMTPRKGLVISKTSTASPKSEPSDSENILDKLDKQVEKLETRLSENKPSLALPKIPKSLTVIPQTNSAKPPSELKLDGDNAVEWSFFVQKLNIYLQATKVEKETEGYKGAVLLNCVGDKALKIYNAFKFKSEKEKTSFASIQAKFTAYFAPTINVTYERYIFFSKDMREEDSVDEDKNVKDRLLRTKNLDLVKAVEICKAAEITNKQIEILCTTSGRRTDEFQSVMGVRKTEDGQKRVQREETASGRDRDGKREEASSRQRGAHFKNHQQTQISSMAQINTTLLGYKMKKILPDKVKTTTKMPSPFLQSMGPIPIQYESLSLSLTPNADPKHESVHLLDDQERLLINSEEQFVSLLKMDVTHRIKVVSIFGNTGEGKSHTLNHTFFDGKEIFKTSPYQTSCTIGVWAKYDPTLNMICLDTEGFLGITKKEHQRTRLLLKILAISDVIIYRTKSERLPRDMYTFLGGASKAYKEHFSPALQNVLQKYDVEKTALAWGPSVVIFHETRYTSTLNSIADVKMSPEDILRENFAKLDESCDGFSSLKYIGVGNGGGKESFKQLRVAVEKELESNQVRSPRSPKYVYHTLKALNEKFQSQISDAGPQLYLSAFFTCQDKCLSCGTGCNLSMGHKDDDEPHSSRNNCKLQHQYQNFVYLCKKCYENGRKQIVEPSYQSQKEQFWSSIISTVWSGYIIECPTCGKIYQSREYWYGNKDPKDEAVIIDIVHVWPGHKSLLGSQNSAQKVLDGVTSITNVVASVGSQPTKLISDWVTDQIAPSYWKPNNEIMECFNCKTAFESNASKHHCRACGEGFCEACSSKTQPVPWRGWLENVRVCDRCYQDQPPSMNTKVDGTEVRTRRIGESVINSISVVKSILDKPKELIKETARPSYWTPDNECINCYVCDKPFGVLMGLHHCRDCGQGVCDKCSTTRKPVPLRGWDTPVRVCDKCSS</sequence>
<dbReference type="InterPro" id="IPR000306">
    <property type="entry name" value="Znf_FYVE"/>
</dbReference>
<evidence type="ECO:0000256" key="5">
    <source>
        <dbReference type="SAM" id="MobiDB-lite"/>
    </source>
</evidence>
<dbReference type="GO" id="GO:0005547">
    <property type="term" value="F:phosphatidylinositol-3,4,5-trisphosphate binding"/>
    <property type="evidence" value="ECO:0007669"/>
    <property type="project" value="TreeGrafter"/>
</dbReference>
<feature type="region of interest" description="Disordered" evidence="5">
    <location>
        <begin position="207"/>
        <end position="234"/>
    </location>
</feature>
<dbReference type="PROSITE" id="PS50178">
    <property type="entry name" value="ZF_FYVE"/>
    <property type="match status" value="2"/>
</dbReference>
<feature type="compositionally biased region" description="Basic and acidic residues" evidence="5">
    <location>
        <begin position="784"/>
        <end position="813"/>
    </location>
</feature>
<comment type="caution">
    <text evidence="7">The sequence shown here is derived from an EMBL/GenBank/DDBJ whole genome shotgun (WGS) entry which is preliminary data.</text>
</comment>
<dbReference type="GO" id="GO:0008270">
    <property type="term" value="F:zinc ion binding"/>
    <property type="evidence" value="ECO:0007669"/>
    <property type="project" value="UniProtKB-KW"/>
</dbReference>
<dbReference type="SUPFAM" id="SSF57903">
    <property type="entry name" value="FYVE/PHD zinc finger"/>
    <property type="match status" value="2"/>
</dbReference>
<evidence type="ECO:0000256" key="1">
    <source>
        <dbReference type="ARBA" id="ARBA00022723"/>
    </source>
</evidence>
<dbReference type="InterPro" id="IPR027417">
    <property type="entry name" value="P-loop_NTPase"/>
</dbReference>
<dbReference type="PANTHER" id="PTHR46624">
    <property type="entry name" value="AGAP002036-PA"/>
    <property type="match status" value="1"/>
</dbReference>
<dbReference type="InterPro" id="IPR017455">
    <property type="entry name" value="Znf_FYVE-rel"/>
</dbReference>
<dbReference type="SUPFAM" id="SSF52540">
    <property type="entry name" value="P-loop containing nucleoside triphosphate hydrolases"/>
    <property type="match status" value="1"/>
</dbReference>
<dbReference type="InterPro" id="IPR011011">
    <property type="entry name" value="Znf_FYVE_PHD"/>
</dbReference>
<dbReference type="Gene3D" id="3.30.40.10">
    <property type="entry name" value="Zinc/RING finger domain, C3HC4 (zinc finger)"/>
    <property type="match status" value="2"/>
</dbReference>
<accession>A0A8J6HMQ6</accession>
<dbReference type="GO" id="GO:0140042">
    <property type="term" value="P:lipid droplet formation"/>
    <property type="evidence" value="ECO:0007669"/>
    <property type="project" value="TreeGrafter"/>
</dbReference>
<evidence type="ECO:0000256" key="4">
    <source>
        <dbReference type="PROSITE-ProRule" id="PRU00091"/>
    </source>
</evidence>
<dbReference type="GO" id="GO:0005545">
    <property type="term" value="F:1-phosphatidylinositol binding"/>
    <property type="evidence" value="ECO:0007669"/>
    <property type="project" value="TreeGrafter"/>
</dbReference>
<feature type="region of interest" description="Disordered" evidence="5">
    <location>
        <begin position="778"/>
        <end position="827"/>
    </location>
</feature>
<reference evidence="7" key="2">
    <citation type="submission" date="2021-08" db="EMBL/GenBank/DDBJ databases">
        <authorList>
            <person name="Eriksson T."/>
        </authorList>
    </citation>
    <scope>NUCLEOTIDE SEQUENCE</scope>
    <source>
        <strain evidence="7">Stoneville</strain>
        <tissue evidence="7">Whole head</tissue>
    </source>
</reference>
<dbReference type="SMART" id="SM00064">
    <property type="entry name" value="FYVE"/>
    <property type="match status" value="2"/>
</dbReference>
<dbReference type="GO" id="GO:0043325">
    <property type="term" value="F:phosphatidylinositol-3,4-bisphosphate binding"/>
    <property type="evidence" value="ECO:0007669"/>
    <property type="project" value="TreeGrafter"/>
</dbReference>
<proteinExistence type="predicted"/>
<dbReference type="Pfam" id="PF01363">
    <property type="entry name" value="FYVE"/>
    <property type="match status" value="2"/>
</dbReference>
<feature type="region of interest" description="Disordered" evidence="5">
    <location>
        <begin position="564"/>
        <end position="584"/>
    </location>
</feature>
<dbReference type="Proteomes" id="UP000719412">
    <property type="component" value="Unassembled WGS sequence"/>
</dbReference>
<evidence type="ECO:0000256" key="3">
    <source>
        <dbReference type="ARBA" id="ARBA00022833"/>
    </source>
</evidence>
<organism evidence="7 8">
    <name type="scientific">Tenebrio molitor</name>
    <name type="common">Yellow mealworm beetle</name>
    <dbReference type="NCBI Taxonomy" id="7067"/>
    <lineage>
        <taxon>Eukaryota</taxon>
        <taxon>Metazoa</taxon>
        <taxon>Ecdysozoa</taxon>
        <taxon>Arthropoda</taxon>
        <taxon>Hexapoda</taxon>
        <taxon>Insecta</taxon>
        <taxon>Pterygota</taxon>
        <taxon>Neoptera</taxon>
        <taxon>Endopterygota</taxon>
        <taxon>Coleoptera</taxon>
        <taxon>Polyphaga</taxon>
        <taxon>Cucujiformia</taxon>
        <taxon>Tenebrionidae</taxon>
        <taxon>Tenebrio</taxon>
    </lineage>
</organism>
<dbReference type="Gene3D" id="3.40.50.300">
    <property type="entry name" value="P-loop containing nucleotide triphosphate hydrolases"/>
    <property type="match status" value="1"/>
</dbReference>
<keyword evidence="1" id="KW-0479">Metal-binding</keyword>
<keyword evidence="3" id="KW-0862">Zinc</keyword>
<evidence type="ECO:0000259" key="6">
    <source>
        <dbReference type="PROSITE" id="PS50178"/>
    </source>
</evidence>
<dbReference type="InterPro" id="IPR013083">
    <property type="entry name" value="Znf_RING/FYVE/PHD"/>
</dbReference>
<protein>
    <recommendedName>
        <fullName evidence="6">FYVE-type domain-containing protein</fullName>
    </recommendedName>
</protein>
<keyword evidence="2 4" id="KW-0863">Zinc-finger</keyword>
<feature type="region of interest" description="Disordered" evidence="5">
    <location>
        <begin position="133"/>
        <end position="193"/>
    </location>
</feature>
<dbReference type="CDD" id="cd15734">
    <property type="entry name" value="FYVE_ZFYV1"/>
    <property type="match status" value="2"/>
</dbReference>
<dbReference type="GO" id="GO:0032266">
    <property type="term" value="F:phosphatidylinositol-3-phosphate binding"/>
    <property type="evidence" value="ECO:0007669"/>
    <property type="project" value="TreeGrafter"/>
</dbReference>
<name>A0A8J6HMQ6_TENMO</name>
<keyword evidence="8" id="KW-1185">Reference proteome</keyword>
<feature type="domain" description="FYVE-type" evidence="6">
    <location>
        <begin position="1334"/>
        <end position="1394"/>
    </location>
</feature>
<evidence type="ECO:0000313" key="7">
    <source>
        <dbReference type="EMBL" id="KAH0817440.1"/>
    </source>
</evidence>
<dbReference type="EMBL" id="JABDTM020019472">
    <property type="protein sequence ID" value="KAH0817440.1"/>
    <property type="molecule type" value="Genomic_DNA"/>
</dbReference>
<feature type="domain" description="FYVE-type" evidence="6">
    <location>
        <begin position="1445"/>
        <end position="1502"/>
    </location>
</feature>
<dbReference type="PANTHER" id="PTHR46624:SF4">
    <property type="entry name" value="FYVE-TYPE DOMAIN-CONTAINING PROTEIN"/>
    <property type="match status" value="1"/>
</dbReference>
<dbReference type="InterPro" id="IPR042427">
    <property type="entry name" value="ZFYV1"/>
</dbReference>